<dbReference type="RefSeq" id="XP_027772416.1">
    <property type="nucleotide sequence ID" value="XM_027916615.1"/>
</dbReference>
<dbReference type="GeneID" id="114076920"/>
<reference evidence="3" key="2">
    <citation type="submission" date="2025-08" db="UniProtKB">
        <authorList>
            <consortium name="RefSeq"/>
        </authorList>
    </citation>
    <scope>IDENTIFICATION</scope>
</reference>
<proteinExistence type="predicted"/>
<dbReference type="PANTHER" id="PTHR31589">
    <property type="entry name" value="PROTEIN, PUTATIVE (DUF239)-RELATED-RELATED"/>
    <property type="match status" value="1"/>
</dbReference>
<reference evidence="2" key="1">
    <citation type="journal article" date="2014" name="Nat. Genet.">
        <title>The genome of the stress-tolerant wild tomato species Solanum pennellii.</title>
        <authorList>
            <person name="Bolger A."/>
            <person name="Scossa F."/>
            <person name="Bolger M.E."/>
            <person name="Lanz C."/>
            <person name="Maumus F."/>
            <person name="Tohge T."/>
            <person name="Quesneville H."/>
            <person name="Alseekh S."/>
            <person name="Sorensen I."/>
            <person name="Lichtenstein G."/>
            <person name="Fich E.A."/>
            <person name="Conte M."/>
            <person name="Keller H."/>
            <person name="Schneeberger K."/>
            <person name="Schwacke R."/>
            <person name="Ofner I."/>
            <person name="Vrebalov J."/>
            <person name="Xu Y."/>
            <person name="Osorio S."/>
            <person name="Aflitos S.A."/>
            <person name="Schijlen E."/>
            <person name="Jimenez-Gomez J.M."/>
            <person name="Ryngajllo M."/>
            <person name="Kimura S."/>
            <person name="Kumar R."/>
            <person name="Koenig D."/>
            <person name="Headland L.R."/>
            <person name="Maloof J.N."/>
            <person name="Sinha N."/>
            <person name="van Ham R.C."/>
            <person name="Lankhorst R.K."/>
            <person name="Mao L."/>
            <person name="Vogel A."/>
            <person name="Arsova B."/>
            <person name="Panstruga R."/>
            <person name="Fei Z."/>
            <person name="Rose J.K."/>
            <person name="Zamir D."/>
            <person name="Carrari F."/>
            <person name="Giovannoni J.J."/>
            <person name="Weigel D."/>
            <person name="Usadel B."/>
            <person name="Fernie A.R."/>
        </authorList>
    </citation>
    <scope>NUCLEOTIDE SEQUENCE [LARGE SCALE GENOMIC DNA]</scope>
    <source>
        <strain evidence="2">cv. LA0716</strain>
    </source>
</reference>
<dbReference type="PANTHER" id="PTHR31589:SF56">
    <property type="entry name" value="NEPROSIN DOMAIN-CONTAINING PROTEIN"/>
    <property type="match status" value="1"/>
</dbReference>
<name>A0ABM1V9J8_SOLPN</name>
<dbReference type="InterPro" id="IPR004314">
    <property type="entry name" value="Neprosin"/>
</dbReference>
<protein>
    <submittedName>
        <fullName evidence="3">Uncharacterized protein LOC114076920</fullName>
    </submittedName>
</protein>
<feature type="domain" description="Neprosin PEP catalytic" evidence="1">
    <location>
        <begin position="1"/>
        <end position="273"/>
    </location>
</feature>
<dbReference type="InterPro" id="IPR053168">
    <property type="entry name" value="Glutamic_endopeptidase"/>
</dbReference>
<dbReference type="PROSITE" id="PS52045">
    <property type="entry name" value="NEPROSIN_PEP_CD"/>
    <property type="match status" value="1"/>
</dbReference>
<organism evidence="2 3">
    <name type="scientific">Solanum pennellii</name>
    <name type="common">Tomato</name>
    <name type="synonym">Lycopersicon pennellii</name>
    <dbReference type="NCBI Taxonomy" id="28526"/>
    <lineage>
        <taxon>Eukaryota</taxon>
        <taxon>Viridiplantae</taxon>
        <taxon>Streptophyta</taxon>
        <taxon>Embryophyta</taxon>
        <taxon>Tracheophyta</taxon>
        <taxon>Spermatophyta</taxon>
        <taxon>Magnoliopsida</taxon>
        <taxon>eudicotyledons</taxon>
        <taxon>Gunneridae</taxon>
        <taxon>Pentapetalae</taxon>
        <taxon>asterids</taxon>
        <taxon>lamiids</taxon>
        <taxon>Solanales</taxon>
        <taxon>Solanaceae</taxon>
        <taxon>Solanoideae</taxon>
        <taxon>Solaneae</taxon>
        <taxon>Solanum</taxon>
        <taxon>Solanum subgen. Lycopersicon</taxon>
    </lineage>
</organism>
<keyword evidence="2" id="KW-1185">Reference proteome</keyword>
<evidence type="ECO:0000259" key="1">
    <source>
        <dbReference type="PROSITE" id="PS52045"/>
    </source>
</evidence>
<dbReference type="Pfam" id="PF03080">
    <property type="entry name" value="Neprosin"/>
    <property type="match status" value="1"/>
</dbReference>
<dbReference type="Proteomes" id="UP000694930">
    <property type="component" value="Chromosome 4"/>
</dbReference>
<evidence type="ECO:0000313" key="2">
    <source>
        <dbReference type="Proteomes" id="UP000694930"/>
    </source>
</evidence>
<evidence type="ECO:0000313" key="3">
    <source>
        <dbReference type="RefSeq" id="XP_027772416.1"/>
    </source>
</evidence>
<sequence length="274" mass="31831">MIIAKELEIQRLKPKYGNKLDGFKAEEYWLNKKGCPIGTVPIPKMTKEQLQSATRHVPSRFGHEYFGYNWIDVHPSLNGDTRTHMYTKWTVDGHQKTGCYNTKCPGFIQLSRVIPIDYAFPRTSEIQTDYKEEVLLRLYQTKYFDYHLTMPVMNEEIGMWPYEVFDKLSANAADLVQFGGKVYTPGGQDVSPAMGNGQFKGGYWQLTCYMRKVLYEIEVDGQKKQVVPDDSKIRSQDSRCYYEGNHYNANDGYWDYNFLFGGKGGKDQWEPCIY</sequence>
<accession>A0ABM1V9J8</accession>
<gene>
    <name evidence="3" type="primary">LOC114076920</name>
</gene>